<keyword evidence="2" id="KW-1133">Transmembrane helix</keyword>
<evidence type="ECO:0000313" key="4">
    <source>
        <dbReference type="Proteomes" id="UP000727407"/>
    </source>
</evidence>
<feature type="region of interest" description="Disordered" evidence="1">
    <location>
        <begin position="109"/>
        <end position="139"/>
    </location>
</feature>
<dbReference type="PANTHER" id="PTHR15260">
    <property type="entry name" value="SARCOSPAN"/>
    <property type="match status" value="1"/>
</dbReference>
<name>A0A8J4WZ53_CLAMG</name>
<dbReference type="PANTHER" id="PTHR15260:SF1">
    <property type="entry name" value="SARCOSPAN"/>
    <property type="match status" value="1"/>
</dbReference>
<dbReference type="OrthoDB" id="10027693at2759"/>
<accession>A0A8J4WZ53</accession>
<feature type="transmembrane region" description="Helical" evidence="2">
    <location>
        <begin position="27"/>
        <end position="49"/>
    </location>
</feature>
<dbReference type="Proteomes" id="UP000727407">
    <property type="component" value="Unassembled WGS sequence"/>
</dbReference>
<keyword evidence="2" id="KW-0812">Transmembrane</keyword>
<evidence type="ECO:0000256" key="1">
    <source>
        <dbReference type="SAM" id="MobiDB-lite"/>
    </source>
</evidence>
<dbReference type="GO" id="GO:0016010">
    <property type="term" value="C:dystrophin-associated glycoprotein complex"/>
    <property type="evidence" value="ECO:0007669"/>
    <property type="project" value="InterPro"/>
</dbReference>
<dbReference type="GO" id="GO:0042383">
    <property type="term" value="C:sarcolemma"/>
    <property type="evidence" value="ECO:0007669"/>
    <property type="project" value="TreeGrafter"/>
</dbReference>
<reference evidence="3" key="1">
    <citation type="submission" date="2020-07" db="EMBL/GenBank/DDBJ databases">
        <title>Clarias magur genome sequencing, assembly and annotation.</title>
        <authorList>
            <person name="Kushwaha B."/>
            <person name="Kumar R."/>
            <person name="Das P."/>
            <person name="Joshi C.G."/>
            <person name="Kumar D."/>
            <person name="Nagpure N.S."/>
            <person name="Pandey M."/>
            <person name="Agarwal S."/>
            <person name="Srivastava S."/>
            <person name="Singh M."/>
            <person name="Sahoo L."/>
            <person name="Jayasankar P."/>
            <person name="Meher P.K."/>
            <person name="Koringa P.G."/>
            <person name="Iquebal M.A."/>
            <person name="Das S.P."/>
            <person name="Bit A."/>
            <person name="Patnaik S."/>
            <person name="Patel N."/>
            <person name="Shah T.M."/>
            <person name="Hinsu A."/>
            <person name="Jena J.K."/>
        </authorList>
    </citation>
    <scope>NUCLEOTIDE SEQUENCE</scope>
    <source>
        <strain evidence="3">CIFAMagur01</strain>
        <tissue evidence="3">Testis</tissue>
    </source>
</reference>
<sequence>MGLGPLAPARPFSVCKKVDAMTKSRPFTYYLGLVISIVVIAFQGHHYSLTNGFICREIRQDCVCTLEPEDPIARTFTYSESSGAYRGVCDVQPEKRMIMWINSSTTVSSREMGVRGGQRGYSDRQQEESLGVAPTPPLM</sequence>
<evidence type="ECO:0000256" key="2">
    <source>
        <dbReference type="SAM" id="Phobius"/>
    </source>
</evidence>
<keyword evidence="4" id="KW-1185">Reference proteome</keyword>
<organism evidence="3 4">
    <name type="scientific">Clarias magur</name>
    <name type="common">Asian catfish</name>
    <name type="synonym">Macropteronotus magur</name>
    <dbReference type="NCBI Taxonomy" id="1594786"/>
    <lineage>
        <taxon>Eukaryota</taxon>
        <taxon>Metazoa</taxon>
        <taxon>Chordata</taxon>
        <taxon>Craniata</taxon>
        <taxon>Vertebrata</taxon>
        <taxon>Euteleostomi</taxon>
        <taxon>Actinopterygii</taxon>
        <taxon>Neopterygii</taxon>
        <taxon>Teleostei</taxon>
        <taxon>Ostariophysi</taxon>
        <taxon>Siluriformes</taxon>
        <taxon>Clariidae</taxon>
        <taxon>Clarias</taxon>
    </lineage>
</organism>
<proteinExistence type="predicted"/>
<dbReference type="AlphaFoldDB" id="A0A8J4WZ53"/>
<keyword evidence="2" id="KW-0472">Membrane</keyword>
<comment type="caution">
    <text evidence="3">The sequence shown here is derived from an EMBL/GenBank/DDBJ whole genome shotgun (WGS) entry which is preliminary data.</text>
</comment>
<protein>
    <submittedName>
        <fullName evidence="3">Sarcospan</fullName>
    </submittedName>
</protein>
<dbReference type="EMBL" id="QNUK01000232">
    <property type="protein sequence ID" value="KAF5897542.1"/>
    <property type="molecule type" value="Genomic_DNA"/>
</dbReference>
<evidence type="ECO:0000313" key="3">
    <source>
        <dbReference type="EMBL" id="KAF5897542.1"/>
    </source>
</evidence>
<gene>
    <name evidence="3" type="primary">sspn</name>
    <name evidence="3" type="ORF">DAT39_012763</name>
</gene>
<dbReference type="InterPro" id="IPR030429">
    <property type="entry name" value="Sarcospan"/>
</dbReference>